<dbReference type="InterPro" id="IPR007138">
    <property type="entry name" value="ABM_dom"/>
</dbReference>
<evidence type="ECO:0000313" key="3">
    <source>
        <dbReference type="Proteomes" id="UP000187059"/>
    </source>
</evidence>
<dbReference type="AlphaFoldDB" id="A0A1P8UWT4"/>
<gene>
    <name evidence="2" type="ORF">Ga0080574_TMP3530</name>
</gene>
<reference evidence="2 3" key="1">
    <citation type="submission" date="2016-04" db="EMBL/GenBank/DDBJ databases">
        <title>Deep-sea bacteria in the southern Pacific.</title>
        <authorList>
            <person name="Tang K."/>
        </authorList>
    </citation>
    <scope>NUCLEOTIDE SEQUENCE [LARGE SCALE GENOMIC DNA]</scope>
    <source>
        <strain evidence="2 3">JLT2014</strain>
    </source>
</reference>
<evidence type="ECO:0000313" key="2">
    <source>
        <dbReference type="EMBL" id="APZ53864.1"/>
    </source>
</evidence>
<dbReference type="RefSeq" id="WP_076702829.1">
    <property type="nucleotide sequence ID" value="NZ_CP015093.1"/>
</dbReference>
<dbReference type="InterPro" id="IPR011008">
    <property type="entry name" value="Dimeric_a/b-barrel"/>
</dbReference>
<dbReference type="SUPFAM" id="SSF54909">
    <property type="entry name" value="Dimeric alpha+beta barrel"/>
    <property type="match status" value="1"/>
</dbReference>
<dbReference type="Gene3D" id="3.30.70.100">
    <property type="match status" value="1"/>
</dbReference>
<name>A0A1P8UWT4_9RHOB</name>
<dbReference type="KEGG" id="paby:Ga0080574_TMP3530"/>
<evidence type="ECO:0000259" key="1">
    <source>
        <dbReference type="PROSITE" id="PS51725"/>
    </source>
</evidence>
<protein>
    <submittedName>
        <fullName evidence="2">Putative enzyme involved in biosynthesis of extracellular polysaccharides</fullName>
    </submittedName>
</protein>
<dbReference type="Proteomes" id="UP000187059">
    <property type="component" value="Chromosome"/>
</dbReference>
<sequence length="102" mass="11019">MILELVEIRTKPGSESVFADGMTAALPLFQAAPGCHGIEVVRSKENPQTFFCLVKWDSVEDHTEKFQKSPAYETLFGLIGEAIDGGVAASHCDYVVSEAGMP</sequence>
<dbReference type="STRING" id="1250539.Ga0080574_TMP3530"/>
<dbReference type="Pfam" id="PF03992">
    <property type="entry name" value="ABM"/>
    <property type="match status" value="1"/>
</dbReference>
<accession>A0A1P8UWT4</accession>
<organism evidence="2 3">
    <name type="scientific">Salipiger abyssi</name>
    <dbReference type="NCBI Taxonomy" id="1250539"/>
    <lineage>
        <taxon>Bacteria</taxon>
        <taxon>Pseudomonadati</taxon>
        <taxon>Pseudomonadota</taxon>
        <taxon>Alphaproteobacteria</taxon>
        <taxon>Rhodobacterales</taxon>
        <taxon>Roseobacteraceae</taxon>
        <taxon>Salipiger</taxon>
    </lineage>
</organism>
<feature type="domain" description="ABM" evidence="1">
    <location>
        <begin position="2"/>
        <end position="92"/>
    </location>
</feature>
<keyword evidence="3" id="KW-1185">Reference proteome</keyword>
<dbReference type="PROSITE" id="PS51725">
    <property type="entry name" value="ABM"/>
    <property type="match status" value="1"/>
</dbReference>
<dbReference type="EMBL" id="CP015093">
    <property type="protein sequence ID" value="APZ53864.1"/>
    <property type="molecule type" value="Genomic_DNA"/>
</dbReference>
<proteinExistence type="predicted"/>